<comment type="caution">
    <text evidence="2">The sequence shown here is derived from an EMBL/GenBank/DDBJ whole genome shotgun (WGS) entry which is preliminary data.</text>
</comment>
<keyword evidence="3" id="KW-1185">Reference proteome</keyword>
<evidence type="ECO:0000313" key="2">
    <source>
        <dbReference type="EMBL" id="KAF0910746.1"/>
    </source>
</evidence>
<proteinExistence type="predicted"/>
<gene>
    <name evidence="2" type="ORF">E2562_004732</name>
</gene>
<dbReference type="OrthoDB" id="680437at2759"/>
<dbReference type="InterPro" id="IPR004314">
    <property type="entry name" value="Neprosin"/>
</dbReference>
<dbReference type="Pfam" id="PF03080">
    <property type="entry name" value="Neprosin"/>
    <property type="match status" value="1"/>
</dbReference>
<sequence length="84" mass="9136">MSEVVQYLEGFVEVGIPPSATTTSSYCRQRILKNDGGVEHNCFNLDCGGFHLQSSSFALGSSWSNSLSQSGGERYGVTLSIHRF</sequence>
<protein>
    <recommendedName>
        <fullName evidence="1">Neprosin PEP catalytic domain-containing protein</fullName>
    </recommendedName>
</protein>
<evidence type="ECO:0000313" key="3">
    <source>
        <dbReference type="Proteomes" id="UP000479710"/>
    </source>
</evidence>
<dbReference type="EMBL" id="SPHZ02000006">
    <property type="protein sequence ID" value="KAF0910746.1"/>
    <property type="molecule type" value="Genomic_DNA"/>
</dbReference>
<name>A0A6G1DE81_9ORYZ</name>
<dbReference type="AlphaFoldDB" id="A0A6G1DE81"/>
<organism evidence="2 3">
    <name type="scientific">Oryza meyeriana var. granulata</name>
    <dbReference type="NCBI Taxonomy" id="110450"/>
    <lineage>
        <taxon>Eukaryota</taxon>
        <taxon>Viridiplantae</taxon>
        <taxon>Streptophyta</taxon>
        <taxon>Embryophyta</taxon>
        <taxon>Tracheophyta</taxon>
        <taxon>Spermatophyta</taxon>
        <taxon>Magnoliopsida</taxon>
        <taxon>Liliopsida</taxon>
        <taxon>Poales</taxon>
        <taxon>Poaceae</taxon>
        <taxon>BOP clade</taxon>
        <taxon>Oryzoideae</taxon>
        <taxon>Oryzeae</taxon>
        <taxon>Oryzinae</taxon>
        <taxon>Oryza</taxon>
        <taxon>Oryza meyeriana</taxon>
    </lineage>
</organism>
<evidence type="ECO:0000259" key="1">
    <source>
        <dbReference type="Pfam" id="PF03080"/>
    </source>
</evidence>
<dbReference type="Proteomes" id="UP000479710">
    <property type="component" value="Unassembled WGS sequence"/>
</dbReference>
<reference evidence="2 3" key="1">
    <citation type="submission" date="2019-11" db="EMBL/GenBank/DDBJ databases">
        <title>Whole genome sequence of Oryza granulata.</title>
        <authorList>
            <person name="Li W."/>
        </authorList>
    </citation>
    <scope>NUCLEOTIDE SEQUENCE [LARGE SCALE GENOMIC DNA]</scope>
    <source>
        <strain evidence="3">cv. Menghai</strain>
        <tissue evidence="2">Leaf</tissue>
    </source>
</reference>
<feature type="domain" description="Neprosin PEP catalytic" evidence="1">
    <location>
        <begin position="32"/>
        <end position="82"/>
    </location>
</feature>
<accession>A0A6G1DE81</accession>